<evidence type="ECO:0000256" key="1">
    <source>
        <dbReference type="ARBA" id="ARBA00004418"/>
    </source>
</evidence>
<organism evidence="6 7">
    <name type="scientific">Paraburkholderia edwinii</name>
    <dbReference type="NCBI Taxonomy" id="2861782"/>
    <lineage>
        <taxon>Bacteria</taxon>
        <taxon>Pseudomonadati</taxon>
        <taxon>Pseudomonadota</taxon>
        <taxon>Betaproteobacteria</taxon>
        <taxon>Burkholderiales</taxon>
        <taxon>Burkholderiaceae</taxon>
        <taxon>Paraburkholderia</taxon>
    </lineage>
</organism>
<dbReference type="EMBL" id="CP080095">
    <property type="protein sequence ID" value="QYD66969.1"/>
    <property type="molecule type" value="Genomic_DNA"/>
</dbReference>
<dbReference type="NCBIfam" id="TIGR01729">
    <property type="entry name" value="taurine_ABC_bnd"/>
    <property type="match status" value="1"/>
</dbReference>
<evidence type="ECO:0000259" key="5">
    <source>
        <dbReference type="SMART" id="SM00062"/>
    </source>
</evidence>
<dbReference type="RefSeq" id="WP_219795963.1">
    <property type="nucleotide sequence ID" value="NZ_CP080095.1"/>
</dbReference>
<dbReference type="Gene3D" id="3.40.190.10">
    <property type="entry name" value="Periplasmic binding protein-like II"/>
    <property type="match status" value="2"/>
</dbReference>
<protein>
    <submittedName>
        <fullName evidence="6">Taurine ABC transporter substrate-binding protein</fullName>
    </submittedName>
</protein>
<comment type="subcellular location">
    <subcellularLocation>
        <location evidence="1">Periplasm</location>
    </subcellularLocation>
</comment>
<accession>A0ABX8UIX8</accession>
<proteinExistence type="inferred from homology"/>
<dbReference type="SUPFAM" id="SSF53850">
    <property type="entry name" value="Periplasmic binding protein-like II"/>
    <property type="match status" value="1"/>
</dbReference>
<dbReference type="PANTHER" id="PTHR30024:SF47">
    <property type="entry name" value="TAURINE-BINDING PERIPLASMIC PROTEIN"/>
    <property type="match status" value="1"/>
</dbReference>
<feature type="chain" id="PRO_5047349361" evidence="4">
    <location>
        <begin position="46"/>
        <end position="359"/>
    </location>
</feature>
<dbReference type="SMART" id="SM00062">
    <property type="entry name" value="PBPb"/>
    <property type="match status" value="1"/>
</dbReference>
<dbReference type="Proteomes" id="UP000826462">
    <property type="component" value="Chromosome 1"/>
</dbReference>
<feature type="signal peptide" evidence="4">
    <location>
        <begin position="1"/>
        <end position="45"/>
    </location>
</feature>
<dbReference type="PANTHER" id="PTHR30024">
    <property type="entry name" value="ALIPHATIC SULFONATES-BINDING PROTEIN-RELATED"/>
    <property type="match status" value="1"/>
</dbReference>
<evidence type="ECO:0000313" key="7">
    <source>
        <dbReference type="Proteomes" id="UP000826462"/>
    </source>
</evidence>
<dbReference type="InterPro" id="IPR001638">
    <property type="entry name" value="Solute-binding_3/MltF_N"/>
</dbReference>
<reference evidence="6 7" key="1">
    <citation type="submission" date="2021-07" db="EMBL/GenBank/DDBJ databases">
        <title>Paraburkholderia edwinii protects Aspergillus sp. from phenazines by acting as a toxin sponge.</title>
        <authorList>
            <person name="Dahlstrom K.M."/>
            <person name="Newman D.K."/>
        </authorList>
    </citation>
    <scope>NUCLEOTIDE SEQUENCE [LARGE SCALE GENOMIC DNA]</scope>
    <source>
        <strain evidence="6 7">Pe01</strain>
    </source>
</reference>
<dbReference type="InterPro" id="IPR015168">
    <property type="entry name" value="SsuA/THI5"/>
</dbReference>
<feature type="domain" description="Solute-binding protein family 3/N-terminal" evidence="5">
    <location>
        <begin position="49"/>
        <end position="266"/>
    </location>
</feature>
<dbReference type="InterPro" id="IPR010068">
    <property type="entry name" value="Peri-bd_TauA"/>
</dbReference>
<comment type="similarity">
    <text evidence="2">Belongs to the bacterial solute-binding protein SsuA/TauA family.</text>
</comment>
<dbReference type="Pfam" id="PF09084">
    <property type="entry name" value="NMT1"/>
    <property type="match status" value="1"/>
</dbReference>
<gene>
    <name evidence="6" type="primary">tauA</name>
    <name evidence="6" type="ORF">KZJ38_11095</name>
</gene>
<keyword evidence="3 4" id="KW-0732">Signal</keyword>
<sequence length="359" mass="38656">MNALLARLSRSGFKRPRPNQTRLFQVVRCIIVATLAALTAHASYAEDKEVTIAYQQIVDPWVVAIANGSIEKATGYKINWRQFESGAKVATAMASGDVKVGVIGSSPLAAAVSQGVDLQLFWILDGINEAEALVVRNGANITKPADLKGKTVGVPFVSTTHYHMMFALKHFGIDPSSLKILNMQPNQIVAAWERGDIDAAYVWNPALAELKKSGKVLITSGELTKLGKPTFDGIAVDRKWGEDHKDFMAKFVKAIADADDQYRKNPSAWNAQSPQAAAIAKTIGGSPADVPAALALYAYPTLAEQASPQWLGGGNASRAAFALKDTSAFLKEQHQISTVQPDYAKFVTPAYAEAAMKLK</sequence>
<evidence type="ECO:0000256" key="2">
    <source>
        <dbReference type="ARBA" id="ARBA00010742"/>
    </source>
</evidence>
<name>A0ABX8UIX8_9BURK</name>
<dbReference type="CDD" id="cd13560">
    <property type="entry name" value="PBP2_taurine"/>
    <property type="match status" value="1"/>
</dbReference>
<evidence type="ECO:0000256" key="4">
    <source>
        <dbReference type="SAM" id="SignalP"/>
    </source>
</evidence>
<keyword evidence="7" id="KW-1185">Reference proteome</keyword>
<evidence type="ECO:0000256" key="3">
    <source>
        <dbReference type="ARBA" id="ARBA00022729"/>
    </source>
</evidence>
<evidence type="ECO:0000313" key="6">
    <source>
        <dbReference type="EMBL" id="QYD66969.1"/>
    </source>
</evidence>